<dbReference type="AlphaFoldDB" id="A0A382Y6Q0"/>
<name>A0A382Y6Q0_9ZZZZ</name>
<dbReference type="EMBL" id="UINC01173405">
    <property type="protein sequence ID" value="SVD78986.1"/>
    <property type="molecule type" value="Genomic_DNA"/>
</dbReference>
<evidence type="ECO:0000313" key="1">
    <source>
        <dbReference type="EMBL" id="SVD78986.1"/>
    </source>
</evidence>
<accession>A0A382Y6Q0</accession>
<dbReference type="InterPro" id="IPR015422">
    <property type="entry name" value="PyrdxlP-dep_Trfase_small"/>
</dbReference>
<gene>
    <name evidence="1" type="ORF">METZ01_LOCUS431840</name>
</gene>
<dbReference type="SUPFAM" id="SSF53383">
    <property type="entry name" value="PLP-dependent transferases"/>
    <property type="match status" value="1"/>
</dbReference>
<evidence type="ECO:0008006" key="2">
    <source>
        <dbReference type="Google" id="ProtNLM"/>
    </source>
</evidence>
<protein>
    <recommendedName>
        <fullName evidence="2">Aminotransferase class V domain-containing protein</fullName>
    </recommendedName>
</protein>
<sequence>NPVLVPEGIDEARLRGRLLQEYGIEVGGGLGKLKGKAFRVGLMGQGSQKDHVLLFLGALEEVLLSEGHQVDDSGVSAAGEIYSQG</sequence>
<organism evidence="1">
    <name type="scientific">marine metagenome</name>
    <dbReference type="NCBI Taxonomy" id="408172"/>
    <lineage>
        <taxon>unclassified sequences</taxon>
        <taxon>metagenomes</taxon>
        <taxon>ecological metagenomes</taxon>
    </lineage>
</organism>
<feature type="non-terminal residue" evidence="1">
    <location>
        <position position="1"/>
    </location>
</feature>
<proteinExistence type="predicted"/>
<reference evidence="1" key="1">
    <citation type="submission" date="2018-05" db="EMBL/GenBank/DDBJ databases">
        <authorList>
            <person name="Lanie J.A."/>
            <person name="Ng W.-L."/>
            <person name="Kazmierczak K.M."/>
            <person name="Andrzejewski T.M."/>
            <person name="Davidsen T.M."/>
            <person name="Wayne K.J."/>
            <person name="Tettelin H."/>
            <person name="Glass J.I."/>
            <person name="Rusch D."/>
            <person name="Podicherti R."/>
            <person name="Tsui H.-C.T."/>
            <person name="Winkler M.E."/>
        </authorList>
    </citation>
    <scope>NUCLEOTIDE SEQUENCE</scope>
</reference>
<dbReference type="InterPro" id="IPR015424">
    <property type="entry name" value="PyrdxlP-dep_Trfase"/>
</dbReference>
<dbReference type="Gene3D" id="3.90.1150.10">
    <property type="entry name" value="Aspartate Aminotransferase, domain 1"/>
    <property type="match status" value="1"/>
</dbReference>